<dbReference type="InterPro" id="IPR050425">
    <property type="entry name" value="NAD(P)_dehydrat-like"/>
</dbReference>
<evidence type="ECO:0000313" key="5">
    <source>
        <dbReference type="Proteomes" id="UP001283361"/>
    </source>
</evidence>
<dbReference type="FunFam" id="3.40.50.720:FF:000336">
    <property type="entry name" value="Aldehyde reductase"/>
    <property type="match status" value="1"/>
</dbReference>
<evidence type="ECO:0000313" key="4">
    <source>
        <dbReference type="EMBL" id="KAK3803721.1"/>
    </source>
</evidence>
<organism evidence="4 5">
    <name type="scientific">Elysia crispata</name>
    <name type="common">lettuce slug</name>
    <dbReference type="NCBI Taxonomy" id="231223"/>
    <lineage>
        <taxon>Eukaryota</taxon>
        <taxon>Metazoa</taxon>
        <taxon>Spiralia</taxon>
        <taxon>Lophotrochozoa</taxon>
        <taxon>Mollusca</taxon>
        <taxon>Gastropoda</taxon>
        <taxon>Heterobranchia</taxon>
        <taxon>Euthyneura</taxon>
        <taxon>Panpulmonata</taxon>
        <taxon>Sacoglossa</taxon>
        <taxon>Placobranchoidea</taxon>
        <taxon>Plakobranchidae</taxon>
        <taxon>Elysia</taxon>
    </lineage>
</organism>
<protein>
    <recommendedName>
        <fullName evidence="3">NAD-dependent epimerase/dehydratase domain-containing protein</fullName>
    </recommendedName>
</protein>
<dbReference type="EMBL" id="JAWDGP010000100">
    <property type="protein sequence ID" value="KAK3803721.1"/>
    <property type="molecule type" value="Genomic_DNA"/>
</dbReference>
<accession>A0AAE1BEC9</accession>
<dbReference type="InterPro" id="IPR001509">
    <property type="entry name" value="Epimerase_deHydtase"/>
</dbReference>
<proteinExistence type="inferred from homology"/>
<evidence type="ECO:0000256" key="2">
    <source>
        <dbReference type="ARBA" id="ARBA00023445"/>
    </source>
</evidence>
<name>A0AAE1BEC9_9GAST</name>
<feature type="domain" description="NAD-dependent epimerase/dehydratase" evidence="3">
    <location>
        <begin position="6"/>
        <end position="244"/>
    </location>
</feature>
<dbReference type="PANTHER" id="PTHR10366:SF564">
    <property type="entry name" value="STEROL-4-ALPHA-CARBOXYLATE 3-DEHYDROGENASE, DECARBOXYLATING"/>
    <property type="match status" value="1"/>
</dbReference>
<keyword evidence="5" id="KW-1185">Reference proteome</keyword>
<dbReference type="AlphaFoldDB" id="A0AAE1BEC9"/>
<dbReference type="CDD" id="cd05227">
    <property type="entry name" value="AR_SDR_e"/>
    <property type="match status" value="1"/>
</dbReference>
<sequence>MEGDLVLVSGASGYVGSWVCKKLQEQGFRVRGTVRDLENRSKVEYLYQLCSYPDYPIELVEANLLEPDGWTQAVKGCKYVMHAASPFVIQNPRDPDELIKPAVDGTLNVLRAAAECGTVERVVVTGSFAACERSGRKTGTYTEDDWSVPENQRSIYARSKTLAEKAAWDFVENLPNDKKFGLSTILPVGILGPALSGNRGESIDMFADIMEGKVPIIPQLTFSFVDVRDVAEAHIRCITTKEAPGKRILVNSELVFYPSLIRTVAEEMNPQGYKIPTKTMPNFVLRILSLFSSSIRTLREIAEIPVSTERFKNVLGIQPIPIKKTLIDMAYSLVEVGRIRKTAQYQGPPDQ</sequence>
<dbReference type="GO" id="GO:0016616">
    <property type="term" value="F:oxidoreductase activity, acting on the CH-OH group of donors, NAD or NADP as acceptor"/>
    <property type="evidence" value="ECO:0007669"/>
    <property type="project" value="TreeGrafter"/>
</dbReference>
<dbReference type="SUPFAM" id="SSF51735">
    <property type="entry name" value="NAD(P)-binding Rossmann-fold domains"/>
    <property type="match status" value="1"/>
</dbReference>
<dbReference type="Proteomes" id="UP001283361">
    <property type="component" value="Unassembled WGS sequence"/>
</dbReference>
<gene>
    <name evidence="4" type="ORF">RRG08_047685</name>
</gene>
<dbReference type="PANTHER" id="PTHR10366">
    <property type="entry name" value="NAD DEPENDENT EPIMERASE/DEHYDRATASE"/>
    <property type="match status" value="1"/>
</dbReference>
<dbReference type="Gene3D" id="3.40.50.720">
    <property type="entry name" value="NAD(P)-binding Rossmann-like Domain"/>
    <property type="match status" value="1"/>
</dbReference>
<reference evidence="4" key="1">
    <citation type="journal article" date="2023" name="G3 (Bethesda)">
        <title>A reference genome for the long-term kleptoplast-retaining sea slug Elysia crispata morphotype clarki.</title>
        <authorList>
            <person name="Eastman K.E."/>
            <person name="Pendleton A.L."/>
            <person name="Shaikh M.A."/>
            <person name="Suttiyut T."/>
            <person name="Ogas R."/>
            <person name="Tomko P."/>
            <person name="Gavelis G."/>
            <person name="Widhalm J.R."/>
            <person name="Wisecaver J.H."/>
        </authorList>
    </citation>
    <scope>NUCLEOTIDE SEQUENCE</scope>
    <source>
        <strain evidence="4">ECLA1</strain>
    </source>
</reference>
<comment type="similarity">
    <text evidence="2">Belongs to the NAD(P)-dependent epimerase/dehydratase family. Dihydroflavonol-4-reductase subfamily.</text>
</comment>
<keyword evidence="1" id="KW-0560">Oxidoreductase</keyword>
<comment type="caution">
    <text evidence="4">The sequence shown here is derived from an EMBL/GenBank/DDBJ whole genome shotgun (WGS) entry which is preliminary data.</text>
</comment>
<dbReference type="InterPro" id="IPR036291">
    <property type="entry name" value="NAD(P)-bd_dom_sf"/>
</dbReference>
<evidence type="ECO:0000256" key="1">
    <source>
        <dbReference type="ARBA" id="ARBA00023002"/>
    </source>
</evidence>
<dbReference type="Pfam" id="PF01370">
    <property type="entry name" value="Epimerase"/>
    <property type="match status" value="1"/>
</dbReference>
<evidence type="ECO:0000259" key="3">
    <source>
        <dbReference type="Pfam" id="PF01370"/>
    </source>
</evidence>